<dbReference type="EnsemblPlants" id="OB01G49630.1">
    <property type="protein sequence ID" value="OB01G49630.1"/>
    <property type="gene ID" value="OB01G49630"/>
</dbReference>
<accession>J3L6V7</accession>
<dbReference type="AlphaFoldDB" id="J3L6V7"/>
<reference evidence="1" key="2">
    <citation type="submission" date="2013-04" db="UniProtKB">
        <authorList>
            <consortium name="EnsemblPlants"/>
        </authorList>
    </citation>
    <scope>IDENTIFICATION</scope>
</reference>
<dbReference type="Gramene" id="OB01G49630.1">
    <property type="protein sequence ID" value="OB01G49630.1"/>
    <property type="gene ID" value="OB01G49630"/>
</dbReference>
<sequence length="52" mass="5794">SDRGQCTRLRSCQSVTKTKGVYARLNNTKFSGGKMRVSTISNKASHFWTIKG</sequence>
<reference evidence="1" key="1">
    <citation type="journal article" date="2013" name="Nat. Commun.">
        <title>Whole-genome sequencing of Oryza brachyantha reveals mechanisms underlying Oryza genome evolution.</title>
        <authorList>
            <person name="Chen J."/>
            <person name="Huang Q."/>
            <person name="Gao D."/>
            <person name="Wang J."/>
            <person name="Lang Y."/>
            <person name="Liu T."/>
            <person name="Li B."/>
            <person name="Bai Z."/>
            <person name="Luis Goicoechea J."/>
            <person name="Liang C."/>
            <person name="Chen C."/>
            <person name="Zhang W."/>
            <person name="Sun S."/>
            <person name="Liao Y."/>
            <person name="Zhang X."/>
            <person name="Yang L."/>
            <person name="Song C."/>
            <person name="Wang M."/>
            <person name="Shi J."/>
            <person name="Liu G."/>
            <person name="Liu J."/>
            <person name="Zhou H."/>
            <person name="Zhou W."/>
            <person name="Yu Q."/>
            <person name="An N."/>
            <person name="Chen Y."/>
            <person name="Cai Q."/>
            <person name="Wang B."/>
            <person name="Liu B."/>
            <person name="Min J."/>
            <person name="Huang Y."/>
            <person name="Wu H."/>
            <person name="Li Z."/>
            <person name="Zhang Y."/>
            <person name="Yin Y."/>
            <person name="Song W."/>
            <person name="Jiang J."/>
            <person name="Jackson S.A."/>
            <person name="Wing R.A."/>
            <person name="Wang J."/>
            <person name="Chen M."/>
        </authorList>
    </citation>
    <scope>NUCLEOTIDE SEQUENCE [LARGE SCALE GENOMIC DNA]</scope>
    <source>
        <strain evidence="1">cv. IRGC 101232</strain>
    </source>
</reference>
<protein>
    <submittedName>
        <fullName evidence="1">Uncharacterized protein</fullName>
    </submittedName>
</protein>
<proteinExistence type="predicted"/>
<name>J3L6V7_ORYBR</name>
<evidence type="ECO:0000313" key="2">
    <source>
        <dbReference type="Proteomes" id="UP000006038"/>
    </source>
</evidence>
<dbReference type="Proteomes" id="UP000006038">
    <property type="component" value="Chromosome 1"/>
</dbReference>
<organism evidence="1">
    <name type="scientific">Oryza brachyantha</name>
    <name type="common">malo sina</name>
    <dbReference type="NCBI Taxonomy" id="4533"/>
    <lineage>
        <taxon>Eukaryota</taxon>
        <taxon>Viridiplantae</taxon>
        <taxon>Streptophyta</taxon>
        <taxon>Embryophyta</taxon>
        <taxon>Tracheophyta</taxon>
        <taxon>Spermatophyta</taxon>
        <taxon>Magnoliopsida</taxon>
        <taxon>Liliopsida</taxon>
        <taxon>Poales</taxon>
        <taxon>Poaceae</taxon>
        <taxon>BOP clade</taxon>
        <taxon>Oryzoideae</taxon>
        <taxon>Oryzeae</taxon>
        <taxon>Oryzinae</taxon>
        <taxon>Oryza</taxon>
    </lineage>
</organism>
<dbReference type="HOGENOM" id="CLU_3093621_0_0_1"/>
<evidence type="ECO:0000313" key="1">
    <source>
        <dbReference type="EnsemblPlants" id="OB01G49630.1"/>
    </source>
</evidence>
<keyword evidence="2" id="KW-1185">Reference proteome</keyword>